<evidence type="ECO:0000313" key="2">
    <source>
        <dbReference type="Proteomes" id="UP001279734"/>
    </source>
</evidence>
<evidence type="ECO:0000313" key="1">
    <source>
        <dbReference type="EMBL" id="GMH17013.1"/>
    </source>
</evidence>
<reference evidence="1" key="1">
    <citation type="submission" date="2023-05" db="EMBL/GenBank/DDBJ databases">
        <title>Nepenthes gracilis genome sequencing.</title>
        <authorList>
            <person name="Fukushima K."/>
        </authorList>
    </citation>
    <scope>NUCLEOTIDE SEQUENCE</scope>
    <source>
        <strain evidence="1">SING2019-196</strain>
    </source>
</reference>
<dbReference type="EMBL" id="BSYO01000017">
    <property type="protein sequence ID" value="GMH17013.1"/>
    <property type="molecule type" value="Genomic_DNA"/>
</dbReference>
<dbReference type="Proteomes" id="UP001279734">
    <property type="component" value="Unassembled WGS sequence"/>
</dbReference>
<accession>A0AAD3SS37</accession>
<dbReference type="AlphaFoldDB" id="A0AAD3SS37"/>
<name>A0AAD3SS37_NEPGR</name>
<keyword evidence="2" id="KW-1185">Reference proteome</keyword>
<gene>
    <name evidence="1" type="ORF">Nepgr_018854</name>
</gene>
<comment type="caution">
    <text evidence="1">The sequence shown here is derived from an EMBL/GenBank/DDBJ whole genome shotgun (WGS) entry which is preliminary data.</text>
</comment>
<protein>
    <submittedName>
        <fullName evidence="1">Uncharacterized protein</fullName>
    </submittedName>
</protein>
<sequence>MREGEEMLQSGVKGCEFRIRGVCLPRESTLSTEVFEEEIQCEAIPKVIQTIEDAGKEITGKISFEGLTLYMGEGWYYDFQHNLSDAFSPPDFYASITSMI</sequence>
<organism evidence="1 2">
    <name type="scientific">Nepenthes gracilis</name>
    <name type="common">Slender pitcher plant</name>
    <dbReference type="NCBI Taxonomy" id="150966"/>
    <lineage>
        <taxon>Eukaryota</taxon>
        <taxon>Viridiplantae</taxon>
        <taxon>Streptophyta</taxon>
        <taxon>Embryophyta</taxon>
        <taxon>Tracheophyta</taxon>
        <taxon>Spermatophyta</taxon>
        <taxon>Magnoliopsida</taxon>
        <taxon>eudicotyledons</taxon>
        <taxon>Gunneridae</taxon>
        <taxon>Pentapetalae</taxon>
        <taxon>Caryophyllales</taxon>
        <taxon>Nepenthaceae</taxon>
        <taxon>Nepenthes</taxon>
    </lineage>
</organism>
<proteinExistence type="predicted"/>